<evidence type="ECO:0000313" key="2">
    <source>
        <dbReference type="EMBL" id="QDU93229.1"/>
    </source>
</evidence>
<gene>
    <name evidence="2" type="ORF">Pla8534_10080</name>
</gene>
<dbReference type="RefSeq" id="WP_145049852.1">
    <property type="nucleotide sequence ID" value="NZ_CP036433.1"/>
</dbReference>
<dbReference type="OrthoDB" id="213178at2"/>
<protein>
    <submittedName>
        <fullName evidence="2">DinB superfamily protein</fullName>
    </submittedName>
</protein>
<dbReference type="EMBL" id="CP036433">
    <property type="protein sequence ID" value="QDU93229.1"/>
    <property type="molecule type" value="Genomic_DNA"/>
</dbReference>
<keyword evidence="3" id="KW-1185">Reference proteome</keyword>
<dbReference type="Gene3D" id="1.20.120.450">
    <property type="entry name" value="dinb family like domain"/>
    <property type="match status" value="1"/>
</dbReference>
<sequence length="161" mass="18081">MSVFETFTQHFEFNRGRTLGLLERMEREADLPAALAWRPGAGRAHIAWQLMHIGITEEIFAVERLAKGTGKFSDLWSRFQGGSTPDDQIPSADEIRQVLATGREELLGTLAGLSESQLGDIMWEARDGRKLTLLSVLQIISWHEAHHQGQAHITFNLFKAS</sequence>
<evidence type="ECO:0000259" key="1">
    <source>
        <dbReference type="Pfam" id="PF12867"/>
    </source>
</evidence>
<evidence type="ECO:0000313" key="3">
    <source>
        <dbReference type="Proteomes" id="UP000317648"/>
    </source>
</evidence>
<accession>A0A518DN14</accession>
<feature type="domain" description="DinB-like" evidence="1">
    <location>
        <begin position="11"/>
        <end position="151"/>
    </location>
</feature>
<organism evidence="2 3">
    <name type="scientific">Lignipirellula cremea</name>
    <dbReference type="NCBI Taxonomy" id="2528010"/>
    <lineage>
        <taxon>Bacteria</taxon>
        <taxon>Pseudomonadati</taxon>
        <taxon>Planctomycetota</taxon>
        <taxon>Planctomycetia</taxon>
        <taxon>Pirellulales</taxon>
        <taxon>Pirellulaceae</taxon>
        <taxon>Lignipirellula</taxon>
    </lineage>
</organism>
<dbReference type="AlphaFoldDB" id="A0A518DN14"/>
<dbReference type="InterPro" id="IPR024775">
    <property type="entry name" value="DinB-like"/>
</dbReference>
<proteinExistence type="predicted"/>
<dbReference type="Pfam" id="PF12867">
    <property type="entry name" value="DinB_2"/>
    <property type="match status" value="1"/>
</dbReference>
<name>A0A518DN14_9BACT</name>
<dbReference type="InterPro" id="IPR034660">
    <property type="entry name" value="DinB/YfiT-like"/>
</dbReference>
<dbReference type="SUPFAM" id="SSF109854">
    <property type="entry name" value="DinB/YfiT-like putative metalloenzymes"/>
    <property type="match status" value="1"/>
</dbReference>
<reference evidence="2 3" key="1">
    <citation type="submission" date="2019-02" db="EMBL/GenBank/DDBJ databases">
        <title>Deep-cultivation of Planctomycetes and their phenomic and genomic characterization uncovers novel biology.</title>
        <authorList>
            <person name="Wiegand S."/>
            <person name="Jogler M."/>
            <person name="Boedeker C."/>
            <person name="Pinto D."/>
            <person name="Vollmers J."/>
            <person name="Rivas-Marin E."/>
            <person name="Kohn T."/>
            <person name="Peeters S.H."/>
            <person name="Heuer A."/>
            <person name="Rast P."/>
            <person name="Oberbeckmann S."/>
            <person name="Bunk B."/>
            <person name="Jeske O."/>
            <person name="Meyerdierks A."/>
            <person name="Storesund J.E."/>
            <person name="Kallscheuer N."/>
            <person name="Luecker S."/>
            <person name="Lage O.M."/>
            <person name="Pohl T."/>
            <person name="Merkel B.J."/>
            <person name="Hornburger P."/>
            <person name="Mueller R.-W."/>
            <person name="Bruemmer F."/>
            <person name="Labrenz M."/>
            <person name="Spormann A.M."/>
            <person name="Op den Camp H."/>
            <person name="Overmann J."/>
            <person name="Amann R."/>
            <person name="Jetten M.S.M."/>
            <person name="Mascher T."/>
            <person name="Medema M.H."/>
            <person name="Devos D.P."/>
            <person name="Kaster A.-K."/>
            <person name="Ovreas L."/>
            <person name="Rohde M."/>
            <person name="Galperin M.Y."/>
            <person name="Jogler C."/>
        </authorList>
    </citation>
    <scope>NUCLEOTIDE SEQUENCE [LARGE SCALE GENOMIC DNA]</scope>
    <source>
        <strain evidence="2 3">Pla85_3_4</strain>
    </source>
</reference>
<dbReference type="KEGG" id="lcre:Pla8534_10080"/>
<dbReference type="Proteomes" id="UP000317648">
    <property type="component" value="Chromosome"/>
</dbReference>